<keyword evidence="1" id="KW-0812">Transmembrane</keyword>
<evidence type="ECO:0000256" key="1">
    <source>
        <dbReference type="SAM" id="Phobius"/>
    </source>
</evidence>
<comment type="caution">
    <text evidence="2">The sequence shown here is derived from an EMBL/GenBank/DDBJ whole genome shotgun (WGS) entry which is preliminary data.</text>
</comment>
<feature type="transmembrane region" description="Helical" evidence="1">
    <location>
        <begin position="62"/>
        <end position="86"/>
    </location>
</feature>
<accession>A0A368W161</accession>
<protein>
    <recommendedName>
        <fullName evidence="4">DUF4190 domain-containing protein</fullName>
    </recommendedName>
</protein>
<name>A0A368W161_9ACTN</name>
<keyword evidence="1" id="KW-0472">Membrane</keyword>
<reference evidence="2 3" key="1">
    <citation type="submission" date="2018-07" db="EMBL/GenBank/DDBJ databases">
        <title>Genomic Encyclopedia of Type Strains, Phase III (KMG-III): the genomes of soil and plant-associated and newly described type strains.</title>
        <authorList>
            <person name="Whitman W."/>
        </authorList>
    </citation>
    <scope>NUCLEOTIDE SEQUENCE [LARGE SCALE GENOMIC DNA]</scope>
    <source>
        <strain evidence="2 3">CECT 8575</strain>
    </source>
</reference>
<organism evidence="2 3">
    <name type="scientific">Halopolyspora algeriensis</name>
    <dbReference type="NCBI Taxonomy" id="1500506"/>
    <lineage>
        <taxon>Bacteria</taxon>
        <taxon>Bacillati</taxon>
        <taxon>Actinomycetota</taxon>
        <taxon>Actinomycetes</taxon>
        <taxon>Actinomycetes incertae sedis</taxon>
        <taxon>Halopolyspora</taxon>
    </lineage>
</organism>
<evidence type="ECO:0008006" key="4">
    <source>
        <dbReference type="Google" id="ProtNLM"/>
    </source>
</evidence>
<evidence type="ECO:0000313" key="2">
    <source>
        <dbReference type="EMBL" id="RCW46954.1"/>
    </source>
</evidence>
<proteinExistence type="predicted"/>
<keyword evidence="3" id="KW-1185">Reference proteome</keyword>
<keyword evidence="1" id="KW-1133">Transmembrane helix</keyword>
<sequence>MGTARELPAENRPGKQAWLGPISLALGLVSWVIPAASWLVALGAIVCGAVSMSTRTEYRVDWTAVVGIGAGAARGLVSLLVLIMTASGY</sequence>
<feature type="transmembrane region" description="Helical" evidence="1">
    <location>
        <begin position="28"/>
        <end position="50"/>
    </location>
</feature>
<evidence type="ECO:0000313" key="3">
    <source>
        <dbReference type="Proteomes" id="UP000253495"/>
    </source>
</evidence>
<gene>
    <name evidence="2" type="ORF">DFQ14_101294</name>
</gene>
<dbReference type="EMBL" id="QPJC01000001">
    <property type="protein sequence ID" value="RCW46954.1"/>
    <property type="molecule type" value="Genomic_DNA"/>
</dbReference>
<dbReference type="AlphaFoldDB" id="A0A368W161"/>
<dbReference type="Proteomes" id="UP000253495">
    <property type="component" value="Unassembled WGS sequence"/>
</dbReference>